<sequence>MARLIQKIKEKALREGDIQGAVSEDDFKAIQDHLEKKIPEKHPRATPDELVLIFANSLCSYFWGEKQAELVFPEEFTLQSIPEQPQETMVTQVASSNTETQRLGSSPEIPSINQSTLAPRQHQTILSFYGLNGQQWVNICRKSPHGSRVMFEDFMTATRQAIPSTQISTQQMHGNLSTVTEEATTTVIDTDTSSVNPSAPSQSQTVHSDTARYQSYSADSEGFPEEPPRDPRSIGVSSALDSIRNCRNITVGRPYMAPPAPPTRNPSTFPTLMELTEKGRDDDEQEHKFKRYRTHKRSSRYHS</sequence>
<keyword evidence="3" id="KW-1185">Reference proteome</keyword>
<dbReference type="OrthoDB" id="3558932at2759"/>
<reference evidence="2 3" key="1">
    <citation type="submission" date="2017-12" db="EMBL/GenBank/DDBJ databases">
        <title>Comparative genomics of Botrytis spp.</title>
        <authorList>
            <person name="Valero-Jimenez C.A."/>
            <person name="Tapia P."/>
            <person name="Veloso J."/>
            <person name="Silva-Moreno E."/>
            <person name="Staats M."/>
            <person name="Valdes J.H."/>
            <person name="Van Kan J.A.L."/>
        </authorList>
    </citation>
    <scope>NUCLEOTIDE SEQUENCE [LARGE SCALE GENOMIC DNA]</scope>
    <source>
        <strain evidence="2 3">MUCL435</strain>
    </source>
</reference>
<feature type="compositionally biased region" description="Basic residues" evidence="1">
    <location>
        <begin position="288"/>
        <end position="303"/>
    </location>
</feature>
<name>A0A4S8R9I9_9HELO</name>
<dbReference type="Proteomes" id="UP000308671">
    <property type="component" value="Unassembled WGS sequence"/>
</dbReference>
<feature type="region of interest" description="Disordered" evidence="1">
    <location>
        <begin position="190"/>
        <end position="234"/>
    </location>
</feature>
<feature type="region of interest" description="Disordered" evidence="1">
    <location>
        <begin position="251"/>
        <end position="270"/>
    </location>
</feature>
<evidence type="ECO:0000313" key="2">
    <source>
        <dbReference type="EMBL" id="THV54773.1"/>
    </source>
</evidence>
<evidence type="ECO:0000313" key="3">
    <source>
        <dbReference type="Proteomes" id="UP000308671"/>
    </source>
</evidence>
<comment type="caution">
    <text evidence="2">The sequence shown here is derived from an EMBL/GenBank/DDBJ whole genome shotgun (WGS) entry which is preliminary data.</text>
</comment>
<dbReference type="AlphaFoldDB" id="A0A4S8R9I9"/>
<feature type="compositionally biased region" description="Basic and acidic residues" evidence="1">
    <location>
        <begin position="277"/>
        <end position="287"/>
    </location>
</feature>
<proteinExistence type="predicted"/>
<organism evidence="2 3">
    <name type="scientific">Botrytis galanthina</name>
    <dbReference type="NCBI Taxonomy" id="278940"/>
    <lineage>
        <taxon>Eukaryota</taxon>
        <taxon>Fungi</taxon>
        <taxon>Dikarya</taxon>
        <taxon>Ascomycota</taxon>
        <taxon>Pezizomycotina</taxon>
        <taxon>Leotiomycetes</taxon>
        <taxon>Helotiales</taxon>
        <taxon>Sclerotiniaceae</taxon>
        <taxon>Botrytis</taxon>
    </lineage>
</organism>
<gene>
    <name evidence="2" type="ORF">BGAL_0020g00270</name>
</gene>
<feature type="region of interest" description="Disordered" evidence="1">
    <location>
        <begin position="277"/>
        <end position="303"/>
    </location>
</feature>
<accession>A0A4S8R9I9</accession>
<dbReference type="EMBL" id="PQXL01000020">
    <property type="protein sequence ID" value="THV54773.1"/>
    <property type="molecule type" value="Genomic_DNA"/>
</dbReference>
<evidence type="ECO:0000256" key="1">
    <source>
        <dbReference type="SAM" id="MobiDB-lite"/>
    </source>
</evidence>
<protein>
    <submittedName>
        <fullName evidence="2">Uncharacterized protein</fullName>
    </submittedName>
</protein>
<feature type="compositionally biased region" description="Polar residues" evidence="1">
    <location>
        <begin position="196"/>
        <end position="218"/>
    </location>
</feature>